<keyword evidence="1" id="KW-0732">Signal</keyword>
<reference evidence="3" key="1">
    <citation type="journal article" date="2018" name="MSphere">
        <title>Fusobacterium Genomics Using MinION and Illumina Sequencing Enables Genome Completion and Correction.</title>
        <authorList>
            <person name="Todd S.M."/>
            <person name="Settlage R.E."/>
            <person name="Lahmers K.K."/>
            <person name="Slade D.J."/>
        </authorList>
    </citation>
    <scope>NUCLEOTIDE SEQUENCE [LARGE SCALE GENOMIC DNA]</scope>
    <source>
        <strain evidence="3">ATCC 27725</strain>
    </source>
</reference>
<evidence type="ECO:0000313" key="2">
    <source>
        <dbReference type="EMBL" id="AVQ31930.1"/>
    </source>
</evidence>
<evidence type="ECO:0000313" key="3">
    <source>
        <dbReference type="Proteomes" id="UP000241238"/>
    </source>
</evidence>
<evidence type="ECO:0000256" key="1">
    <source>
        <dbReference type="SAM" id="SignalP"/>
    </source>
</evidence>
<accession>A0ABN5JI66</accession>
<dbReference type="GeneID" id="77468745"/>
<name>A0ABN5JI66_FUSVA</name>
<organism evidence="2 3">
    <name type="scientific">Fusobacterium varium ATCC 27725</name>
    <dbReference type="NCBI Taxonomy" id="469618"/>
    <lineage>
        <taxon>Bacteria</taxon>
        <taxon>Fusobacteriati</taxon>
        <taxon>Fusobacteriota</taxon>
        <taxon>Fusobacteriia</taxon>
        <taxon>Fusobacteriales</taxon>
        <taxon>Fusobacteriaceae</taxon>
        <taxon>Fusobacterium</taxon>
    </lineage>
</organism>
<dbReference type="PROSITE" id="PS51257">
    <property type="entry name" value="PROKAR_LIPOPROTEIN"/>
    <property type="match status" value="1"/>
</dbReference>
<gene>
    <name evidence="2" type="ORF">C4N18_12130</name>
</gene>
<feature type="chain" id="PRO_5046652978" evidence="1">
    <location>
        <begin position="22"/>
        <end position="103"/>
    </location>
</feature>
<dbReference type="Proteomes" id="UP000241238">
    <property type="component" value="Chromosome"/>
</dbReference>
<feature type="signal peptide" evidence="1">
    <location>
        <begin position="1"/>
        <end position="21"/>
    </location>
</feature>
<keyword evidence="3" id="KW-1185">Reference proteome</keyword>
<sequence length="103" mass="11509">MKKIFLVILGSFILLSTVTFGCPDKKLHNTVTEYLGLSKAVHVEGKRMFISSDALAREAMDSSEGDVKEAEKIVKAILNHLYAYSKSHDLEIIALNEIKGWNK</sequence>
<protein>
    <submittedName>
        <fullName evidence="2">Uncharacterized protein</fullName>
    </submittedName>
</protein>
<proteinExistence type="predicted"/>
<dbReference type="EMBL" id="CP028103">
    <property type="protein sequence ID" value="AVQ31930.1"/>
    <property type="molecule type" value="Genomic_DNA"/>
</dbReference>
<dbReference type="RefSeq" id="WP_005948295.1">
    <property type="nucleotide sequence ID" value="NZ_CP028103.1"/>
</dbReference>